<sequence length="197" mass="22466">MRWDLLFDDLESQLDEEHREEERALRVEEERLRLGRLSLRDRILALMRADGETGTITLELHGGASHAVRPDGFGRDWLSGDLHDEGRRVRQCVVALDRIAAVVPNPSQLPRSLASLPEASSRFADRIGLAFVLRDLCRRRRAVTVTTIDGVHHGTIDRVGRDHFDLAVHEAGTPRREREVRQLRIVPIERLVLVVLD</sequence>
<name>A0A975IQN4_9MICO</name>
<reference evidence="1" key="1">
    <citation type="submission" date="2021-03" db="EMBL/GenBank/DDBJ databases">
        <title>Agromyces archimandritus sp. nov., isolated from the cockroach Archimandrita tessellata.</title>
        <authorList>
            <person name="Guzman J."/>
            <person name="Ortuzar M."/>
            <person name="Poehlein A."/>
            <person name="Daniel R."/>
            <person name="Trujillo M."/>
            <person name="Vilcinskas A."/>
        </authorList>
    </citation>
    <scope>NUCLEOTIDE SEQUENCE</scope>
    <source>
        <strain evidence="1">G127AT</strain>
    </source>
</reference>
<dbReference type="EMBL" id="CP071696">
    <property type="protein sequence ID" value="QTX05226.1"/>
    <property type="molecule type" value="Genomic_DNA"/>
</dbReference>
<organism evidence="1 2">
    <name type="scientific">Agromyces archimandritae</name>
    <dbReference type="NCBI Taxonomy" id="2781962"/>
    <lineage>
        <taxon>Bacteria</taxon>
        <taxon>Bacillati</taxon>
        <taxon>Actinomycetota</taxon>
        <taxon>Actinomycetes</taxon>
        <taxon>Micrococcales</taxon>
        <taxon>Microbacteriaceae</taxon>
        <taxon>Agromyces</taxon>
    </lineage>
</organism>
<protein>
    <submittedName>
        <fullName evidence="1">Uncharacterized protein</fullName>
    </submittedName>
</protein>
<dbReference type="RefSeq" id="WP_210899644.1">
    <property type="nucleotide sequence ID" value="NZ_CP071696.1"/>
</dbReference>
<keyword evidence="2" id="KW-1185">Reference proteome</keyword>
<accession>A0A975IQN4</accession>
<evidence type="ECO:0000313" key="1">
    <source>
        <dbReference type="EMBL" id="QTX05226.1"/>
    </source>
</evidence>
<dbReference type="AlphaFoldDB" id="A0A975IQN4"/>
<proteinExistence type="predicted"/>
<dbReference type="Proteomes" id="UP000671914">
    <property type="component" value="Chromosome"/>
</dbReference>
<gene>
    <name evidence="1" type="ORF">G127AT_03065</name>
</gene>
<dbReference type="KEGG" id="aarc:G127AT_03065"/>
<evidence type="ECO:0000313" key="2">
    <source>
        <dbReference type="Proteomes" id="UP000671914"/>
    </source>
</evidence>